<organism evidence="1">
    <name type="scientific">Micrurus corallinus</name>
    <name type="common">Brazilian coral snake</name>
    <dbReference type="NCBI Taxonomy" id="54390"/>
    <lineage>
        <taxon>Eukaryota</taxon>
        <taxon>Metazoa</taxon>
        <taxon>Chordata</taxon>
        <taxon>Craniata</taxon>
        <taxon>Vertebrata</taxon>
        <taxon>Euteleostomi</taxon>
        <taxon>Lepidosauria</taxon>
        <taxon>Squamata</taxon>
        <taxon>Bifurcata</taxon>
        <taxon>Unidentata</taxon>
        <taxon>Episquamata</taxon>
        <taxon>Toxicofera</taxon>
        <taxon>Serpentes</taxon>
        <taxon>Colubroidea</taxon>
        <taxon>Elapidae</taxon>
        <taxon>Elapinae</taxon>
        <taxon>Micrurus</taxon>
    </lineage>
</organism>
<reference evidence="1" key="2">
    <citation type="submission" date="2017-11" db="EMBL/GenBank/DDBJ databases">
        <title>Coralsnake Venomics: Analyses of Venom Gland Transcriptomes and Proteomes of Six Brazilian Taxa.</title>
        <authorList>
            <person name="Aird S.D."/>
            <person name="Jorge da Silva N."/>
            <person name="Qiu L."/>
            <person name="Villar-Briones A."/>
            <person name="Aparecida-Saddi V."/>
            <person name="Campos-Telles M.P."/>
            <person name="Grau M."/>
            <person name="Mikheyev A.S."/>
        </authorList>
    </citation>
    <scope>NUCLEOTIDE SEQUENCE</scope>
    <source>
        <tissue evidence="1">Venom_gland</tissue>
    </source>
</reference>
<sequence>MVYVYRDYLQKVNTVKLKLFLLKVLANALRKNGFKLLLLALPSIKYSLNTVFIYKALIEQRNVEWHFPIHREKSVRERKEGRRFNYSERRKKIQLLDLELQLSEH</sequence>
<proteinExistence type="predicted"/>
<dbReference type="EMBL" id="IACJ01001566">
    <property type="protein sequence ID" value="LAA36663.1"/>
    <property type="molecule type" value="Transcribed_RNA"/>
</dbReference>
<dbReference type="EMBL" id="IACJ01001570">
    <property type="protein sequence ID" value="LAA36668.1"/>
    <property type="molecule type" value="Transcribed_RNA"/>
</dbReference>
<dbReference type="EMBL" id="IACJ01001568">
    <property type="protein sequence ID" value="LAA36666.1"/>
    <property type="molecule type" value="Transcribed_RNA"/>
</dbReference>
<dbReference type="AlphaFoldDB" id="A0A2D4EN65"/>
<dbReference type="EMBL" id="IACJ01001567">
    <property type="protein sequence ID" value="LAA36664.1"/>
    <property type="molecule type" value="Transcribed_RNA"/>
</dbReference>
<accession>A0A2D4EN65</accession>
<reference evidence="1" key="1">
    <citation type="submission" date="2017-07" db="EMBL/GenBank/DDBJ databases">
        <authorList>
            <person name="Mikheyev A."/>
            <person name="Grau M."/>
        </authorList>
    </citation>
    <scope>NUCLEOTIDE SEQUENCE</scope>
    <source>
        <tissue evidence="1">Venom_gland</tissue>
    </source>
</reference>
<name>A0A2D4EN65_MICCO</name>
<protein>
    <submittedName>
        <fullName evidence="1">Uncharacterized protein</fullName>
    </submittedName>
</protein>
<dbReference type="EMBL" id="IACJ01001569">
    <property type="protein sequence ID" value="LAA36667.1"/>
    <property type="molecule type" value="Transcribed_RNA"/>
</dbReference>
<dbReference type="EMBL" id="IACJ01001571">
    <property type="protein sequence ID" value="LAA36669.1"/>
    <property type="molecule type" value="Transcribed_RNA"/>
</dbReference>
<evidence type="ECO:0000313" key="1">
    <source>
        <dbReference type="EMBL" id="LAA36669.1"/>
    </source>
</evidence>